<dbReference type="Proteomes" id="UP000188597">
    <property type="component" value="Unassembled WGS sequence"/>
</dbReference>
<evidence type="ECO:0000313" key="5">
    <source>
        <dbReference type="Proteomes" id="UP000188597"/>
    </source>
</evidence>
<evidence type="ECO:0000313" key="4">
    <source>
        <dbReference type="EMBL" id="OOE12735.1"/>
    </source>
</evidence>
<reference evidence="4 5" key="1">
    <citation type="submission" date="2016-11" db="EMBL/GenBank/DDBJ databases">
        <authorList>
            <person name="Jaros S."/>
            <person name="Januszkiewicz K."/>
            <person name="Wedrychowicz H."/>
        </authorList>
    </citation>
    <scope>NUCLEOTIDE SEQUENCE [LARGE SCALE GENOMIC DNA]</scope>
    <source>
        <strain evidence="4 5">Con a/3</strain>
    </source>
</reference>
<dbReference type="InterPro" id="IPR016181">
    <property type="entry name" value="Acyl_CoA_acyltransferase"/>
</dbReference>
<dbReference type="AlphaFoldDB" id="A0A1V3G8M9"/>
<gene>
    <name evidence="4" type="ORF">UN64_11780</name>
</gene>
<organism evidence="4 5">
    <name type="scientific">Fictibacillus arsenicus</name>
    <dbReference type="NCBI Taxonomy" id="255247"/>
    <lineage>
        <taxon>Bacteria</taxon>
        <taxon>Bacillati</taxon>
        <taxon>Bacillota</taxon>
        <taxon>Bacilli</taxon>
        <taxon>Bacillales</taxon>
        <taxon>Fictibacillaceae</taxon>
        <taxon>Fictibacillus</taxon>
    </lineage>
</organism>
<dbReference type="EMBL" id="MQMF01000002">
    <property type="protein sequence ID" value="OOE12735.1"/>
    <property type="molecule type" value="Genomic_DNA"/>
</dbReference>
<dbReference type="OrthoDB" id="360261at2"/>
<keyword evidence="1" id="KW-0808">Transferase</keyword>
<keyword evidence="2" id="KW-0012">Acyltransferase</keyword>
<sequence>MEIIQTQDYELVAKLNKNVQDVHVELFPEYFTPYNYEPIRHFYKEIMKDPNQKFLLVIEDSSPIGYVWMTLRDSAETPFKKASKSLYIHQISIEKNSSNNGAGSQVLEYIEQLGKQLGVTKIELDYWIDNTIARNFYKKAGFLINREVVYKELI</sequence>
<accession>A0A1V3G8M9</accession>
<dbReference type="RefSeq" id="WP_077362894.1">
    <property type="nucleotide sequence ID" value="NZ_MQMF01000002.1"/>
</dbReference>
<evidence type="ECO:0000259" key="3">
    <source>
        <dbReference type="PROSITE" id="PS51186"/>
    </source>
</evidence>
<dbReference type="PANTHER" id="PTHR42919">
    <property type="entry name" value="N-ALPHA-ACETYLTRANSFERASE"/>
    <property type="match status" value="1"/>
</dbReference>
<evidence type="ECO:0000256" key="1">
    <source>
        <dbReference type="ARBA" id="ARBA00022679"/>
    </source>
</evidence>
<dbReference type="SUPFAM" id="SSF55729">
    <property type="entry name" value="Acyl-CoA N-acyltransferases (Nat)"/>
    <property type="match status" value="1"/>
</dbReference>
<dbReference type="PROSITE" id="PS51186">
    <property type="entry name" value="GNAT"/>
    <property type="match status" value="1"/>
</dbReference>
<dbReference type="InterPro" id="IPR000182">
    <property type="entry name" value="GNAT_dom"/>
</dbReference>
<feature type="domain" description="N-acetyltransferase" evidence="3">
    <location>
        <begin position="10"/>
        <end position="154"/>
    </location>
</feature>
<comment type="caution">
    <text evidence="4">The sequence shown here is derived from an EMBL/GenBank/DDBJ whole genome shotgun (WGS) entry which is preliminary data.</text>
</comment>
<dbReference type="Pfam" id="PF00583">
    <property type="entry name" value="Acetyltransf_1"/>
    <property type="match status" value="1"/>
</dbReference>
<proteinExistence type="predicted"/>
<dbReference type="PANTHER" id="PTHR42919:SF8">
    <property type="entry name" value="N-ALPHA-ACETYLTRANSFERASE 50"/>
    <property type="match status" value="1"/>
</dbReference>
<dbReference type="CDD" id="cd04301">
    <property type="entry name" value="NAT_SF"/>
    <property type="match status" value="1"/>
</dbReference>
<protein>
    <recommendedName>
        <fullName evidence="3">N-acetyltransferase domain-containing protein</fullName>
    </recommendedName>
</protein>
<dbReference type="InterPro" id="IPR051556">
    <property type="entry name" value="N-term/lysine_N-AcTrnsfr"/>
</dbReference>
<dbReference type="Gene3D" id="3.40.630.30">
    <property type="match status" value="1"/>
</dbReference>
<evidence type="ECO:0000256" key="2">
    <source>
        <dbReference type="ARBA" id="ARBA00023315"/>
    </source>
</evidence>
<dbReference type="GO" id="GO:0016747">
    <property type="term" value="F:acyltransferase activity, transferring groups other than amino-acyl groups"/>
    <property type="evidence" value="ECO:0007669"/>
    <property type="project" value="InterPro"/>
</dbReference>
<name>A0A1V3G8M9_9BACL</name>